<evidence type="ECO:0000256" key="2">
    <source>
        <dbReference type="ARBA" id="ARBA00022475"/>
    </source>
</evidence>
<dbReference type="EMBL" id="JAGVWF010000025">
    <property type="protein sequence ID" value="MBS3059151.1"/>
    <property type="molecule type" value="Genomic_DNA"/>
</dbReference>
<comment type="caution">
    <text evidence="9">The sequence shown here is derived from an EMBL/GenBank/DDBJ whole genome shotgun (WGS) entry which is preliminary data.</text>
</comment>
<feature type="coiled-coil region" evidence="6">
    <location>
        <begin position="79"/>
        <end position="106"/>
    </location>
</feature>
<dbReference type="EMBL" id="DUFG01000013">
    <property type="protein sequence ID" value="HIH08165.1"/>
    <property type="molecule type" value="Genomic_DNA"/>
</dbReference>
<dbReference type="GO" id="GO:0005886">
    <property type="term" value="C:plasma membrane"/>
    <property type="evidence" value="ECO:0007669"/>
    <property type="project" value="UniProtKB-SubCell"/>
</dbReference>
<comment type="subcellular location">
    <subcellularLocation>
        <location evidence="1">Cell membrane</location>
        <topology evidence="1">Multi-pass membrane protein</topology>
    </subcellularLocation>
</comment>
<reference evidence="11" key="1">
    <citation type="journal article" date="2020" name="bioRxiv">
        <title>A rank-normalized archaeal taxonomy based on genome phylogeny resolves widespread incomplete and uneven classifications.</title>
        <authorList>
            <person name="Rinke C."/>
            <person name="Chuvochina M."/>
            <person name="Mussig A.J."/>
            <person name="Chaumeil P.-A."/>
            <person name="Waite D.W."/>
            <person name="Whitman W.B."/>
            <person name="Parks D.H."/>
            <person name="Hugenholtz P."/>
        </authorList>
    </citation>
    <scope>NUCLEOTIDE SEQUENCE [LARGE SCALE GENOMIC DNA]</scope>
</reference>
<keyword evidence="6" id="KW-0175">Coiled coil</keyword>
<evidence type="ECO:0000256" key="7">
    <source>
        <dbReference type="SAM" id="Phobius"/>
    </source>
</evidence>
<feature type="transmembrane region" description="Helical" evidence="7">
    <location>
        <begin position="204"/>
        <end position="231"/>
    </location>
</feature>
<feature type="transmembrane region" description="Helical" evidence="7">
    <location>
        <begin position="251"/>
        <end position="272"/>
    </location>
</feature>
<keyword evidence="4 7" id="KW-1133">Transmembrane helix</keyword>
<dbReference type="InterPro" id="IPR056569">
    <property type="entry name" value="ArlJ-like"/>
</dbReference>
<evidence type="ECO:0000256" key="1">
    <source>
        <dbReference type="ARBA" id="ARBA00004651"/>
    </source>
</evidence>
<dbReference type="AlphaFoldDB" id="A0A7J4IVA6"/>
<sequence>MTLDLTKKIPLLERIGFLKKYSLYLKQIDFKVDPVLWIILSFLVSFVVGAAIILLVPELWQLGIIMFLVIADIMIGYPYLKASQRIDDIERNLSDALKQMADTLRAGGTYEYALREVASAEYGYLKKEINTVLRKLEEGDNFETALSSLSQNVDSRLVKRTVTIIIDSVKAGAGLADILDEISEDVRAIHRINAERKTRTILQVLFMVAAGGFVAPLIFGFVATISSVLISTAAKISKDQLIIQRAESASSIINLGIQIYLLVEVFAASLVIAIMREGRISKSIIYFPILLLVAYTTYILGQLLSMNLVS</sequence>
<evidence type="ECO:0000256" key="6">
    <source>
        <dbReference type="SAM" id="Coils"/>
    </source>
</evidence>
<evidence type="ECO:0000256" key="5">
    <source>
        <dbReference type="ARBA" id="ARBA00023136"/>
    </source>
</evidence>
<dbReference type="Gene3D" id="1.20.81.30">
    <property type="entry name" value="Type II secretion system (T2SS), domain F"/>
    <property type="match status" value="1"/>
</dbReference>
<keyword evidence="3 7" id="KW-0812">Transmembrane</keyword>
<reference evidence="10" key="2">
    <citation type="submission" date="2021-03" db="EMBL/GenBank/DDBJ databases">
        <authorList>
            <person name="Jaffe A."/>
        </authorList>
    </citation>
    <scope>NUCLEOTIDE SEQUENCE</scope>
    <source>
        <strain evidence="10">RIFCSPHIGHO2_01_FULL_GW2011_AR10_43_9</strain>
    </source>
</reference>
<dbReference type="PANTHER" id="PTHR35402:SF1">
    <property type="entry name" value="TYPE II SECRETION SYSTEM PROTEIN GSPF DOMAIN-CONTAINING PROTEIN"/>
    <property type="match status" value="1"/>
</dbReference>
<dbReference type="Proteomes" id="UP000577419">
    <property type="component" value="Unassembled WGS sequence"/>
</dbReference>
<dbReference type="InterPro" id="IPR018076">
    <property type="entry name" value="T2SS_GspF_dom"/>
</dbReference>
<reference evidence="10" key="3">
    <citation type="submission" date="2021-05" db="EMBL/GenBank/DDBJ databases">
        <title>Protein family content uncovers lineage relationships and bacterial pathway maintenance mechanisms in DPANN archaea.</title>
        <authorList>
            <person name="Castelle C.J."/>
            <person name="Meheust R."/>
            <person name="Jaffe A.L."/>
            <person name="Seitz K."/>
            <person name="Gong X."/>
            <person name="Baker B.J."/>
            <person name="Banfield J.F."/>
        </authorList>
    </citation>
    <scope>NUCLEOTIDE SEQUENCE</scope>
    <source>
        <strain evidence="10">RIFCSPHIGHO2_01_FULL_GW2011_AR10_43_9</strain>
    </source>
</reference>
<dbReference type="PANTHER" id="PTHR35402">
    <property type="entry name" value="INTEGRAL MEMBRANE PROTEIN-RELATED"/>
    <property type="match status" value="1"/>
</dbReference>
<evidence type="ECO:0000313" key="10">
    <source>
        <dbReference type="EMBL" id="MBS3059151.1"/>
    </source>
</evidence>
<keyword evidence="5 7" id="KW-0472">Membrane</keyword>
<dbReference type="InterPro" id="IPR042094">
    <property type="entry name" value="T2SS_GspF_sf"/>
</dbReference>
<name>A0A7J4IVA6_9ARCH</name>
<gene>
    <name evidence="9" type="ORF">HA237_02215</name>
    <name evidence="10" type="ORF">J4224_01860</name>
</gene>
<dbReference type="Pfam" id="PF00482">
    <property type="entry name" value="T2SSF"/>
    <property type="match status" value="1"/>
</dbReference>
<proteinExistence type="predicted"/>
<feature type="transmembrane region" description="Helical" evidence="7">
    <location>
        <begin position="284"/>
        <end position="304"/>
    </location>
</feature>
<feature type="transmembrane region" description="Helical" evidence="7">
    <location>
        <begin position="62"/>
        <end position="80"/>
    </location>
</feature>
<evidence type="ECO:0000256" key="3">
    <source>
        <dbReference type="ARBA" id="ARBA00022692"/>
    </source>
</evidence>
<evidence type="ECO:0000313" key="9">
    <source>
        <dbReference type="EMBL" id="HIH08165.1"/>
    </source>
</evidence>
<feature type="transmembrane region" description="Helical" evidence="7">
    <location>
        <begin position="35"/>
        <end position="56"/>
    </location>
</feature>
<keyword evidence="2" id="KW-1003">Cell membrane</keyword>
<evidence type="ECO:0000256" key="4">
    <source>
        <dbReference type="ARBA" id="ARBA00022989"/>
    </source>
</evidence>
<protein>
    <submittedName>
        <fullName evidence="9">Type II secretion system F family protein</fullName>
    </submittedName>
</protein>
<feature type="domain" description="Type II secretion system protein GspF" evidence="8">
    <location>
        <begin position="97"/>
        <end position="222"/>
    </location>
</feature>
<accession>A0A7J4IVA6</accession>
<organism evidence="9 11">
    <name type="scientific">Candidatus Iainarchaeum sp</name>
    <dbReference type="NCBI Taxonomy" id="3101447"/>
    <lineage>
        <taxon>Archaea</taxon>
        <taxon>Candidatus Iainarchaeota</taxon>
        <taxon>Candidatus Iainarchaeia</taxon>
        <taxon>Candidatus Iainarchaeales</taxon>
        <taxon>Candidatus Iainarchaeaceae</taxon>
        <taxon>Candidatus Iainarchaeum</taxon>
    </lineage>
</organism>
<evidence type="ECO:0000313" key="11">
    <source>
        <dbReference type="Proteomes" id="UP000577419"/>
    </source>
</evidence>
<dbReference type="Proteomes" id="UP000683213">
    <property type="component" value="Unassembled WGS sequence"/>
</dbReference>
<evidence type="ECO:0000259" key="8">
    <source>
        <dbReference type="Pfam" id="PF00482"/>
    </source>
</evidence>